<proteinExistence type="predicted"/>
<protein>
    <submittedName>
        <fullName evidence="2">Oidioi.mRNA.OKI2018_I69.chr1.g3449.t1.cds</fullName>
    </submittedName>
</protein>
<gene>
    <name evidence="2" type="ORF">OKIOD_LOCUS12214</name>
</gene>
<accession>A0ABN7T3B3</accession>
<dbReference type="EMBL" id="OU015566">
    <property type="protein sequence ID" value="CAG5107698.1"/>
    <property type="molecule type" value="Genomic_DNA"/>
</dbReference>
<organism evidence="2 3">
    <name type="scientific">Oikopleura dioica</name>
    <name type="common">Tunicate</name>
    <dbReference type="NCBI Taxonomy" id="34765"/>
    <lineage>
        <taxon>Eukaryota</taxon>
        <taxon>Metazoa</taxon>
        <taxon>Chordata</taxon>
        <taxon>Tunicata</taxon>
        <taxon>Appendicularia</taxon>
        <taxon>Copelata</taxon>
        <taxon>Oikopleuridae</taxon>
        <taxon>Oikopleura</taxon>
    </lineage>
</organism>
<reference evidence="2 3" key="1">
    <citation type="submission" date="2021-04" db="EMBL/GenBank/DDBJ databases">
        <authorList>
            <person name="Bliznina A."/>
        </authorList>
    </citation>
    <scope>NUCLEOTIDE SEQUENCE [LARGE SCALE GENOMIC DNA]</scope>
</reference>
<evidence type="ECO:0000256" key="1">
    <source>
        <dbReference type="SAM" id="MobiDB-lite"/>
    </source>
</evidence>
<name>A0ABN7T3B3_OIKDI</name>
<keyword evidence="3" id="KW-1185">Reference proteome</keyword>
<dbReference type="Proteomes" id="UP001158576">
    <property type="component" value="Chromosome 1"/>
</dbReference>
<feature type="region of interest" description="Disordered" evidence="1">
    <location>
        <begin position="1"/>
        <end position="23"/>
    </location>
</feature>
<evidence type="ECO:0000313" key="3">
    <source>
        <dbReference type="Proteomes" id="UP001158576"/>
    </source>
</evidence>
<sequence length="74" mass="8033">MTGRDQGDRLPEDLLLGEDHRPGKDIAQEAPDLANAIVEFPPPRAARISQITPGNARQFLAPSRPSLPNAISQH</sequence>
<evidence type="ECO:0000313" key="2">
    <source>
        <dbReference type="EMBL" id="CAG5107698.1"/>
    </source>
</evidence>